<proteinExistence type="predicted"/>
<keyword evidence="3" id="KW-1185">Reference proteome</keyword>
<reference evidence="2" key="1">
    <citation type="submission" date="2022-10" db="EMBL/GenBank/DDBJ databases">
        <title>Tapping the CABI collections for fungal endophytes: first genome assemblies for Collariella, Neodidymelliopsis, Ascochyta clinopodiicola, Didymella pomorum, Didymosphaeria variabile, Neocosmospora piperis and Neocucurbitaria cava.</title>
        <authorList>
            <person name="Hill R."/>
        </authorList>
    </citation>
    <scope>NUCLEOTIDE SEQUENCE</scope>
    <source>
        <strain evidence="2">IMI 355091</strain>
    </source>
</reference>
<evidence type="ECO:0000256" key="1">
    <source>
        <dbReference type="SAM" id="Phobius"/>
    </source>
</evidence>
<evidence type="ECO:0000313" key="2">
    <source>
        <dbReference type="EMBL" id="KAJ4404723.1"/>
    </source>
</evidence>
<comment type="caution">
    <text evidence="2">The sequence shown here is derived from an EMBL/GenBank/DDBJ whole genome shotgun (WGS) entry which is preliminary data.</text>
</comment>
<dbReference type="AlphaFoldDB" id="A0A9W8ZEU3"/>
<dbReference type="OrthoDB" id="3692311at2759"/>
<accession>A0A9W8ZEU3</accession>
<dbReference type="Proteomes" id="UP001140510">
    <property type="component" value="Unassembled WGS sequence"/>
</dbReference>
<evidence type="ECO:0000313" key="3">
    <source>
        <dbReference type="Proteomes" id="UP001140510"/>
    </source>
</evidence>
<keyword evidence="1" id="KW-1133">Transmembrane helix</keyword>
<feature type="transmembrane region" description="Helical" evidence="1">
    <location>
        <begin position="356"/>
        <end position="379"/>
    </location>
</feature>
<protein>
    <submittedName>
        <fullName evidence="2">Uncharacterized protein</fullName>
    </submittedName>
</protein>
<keyword evidence="1" id="KW-0812">Transmembrane</keyword>
<sequence length="459" mass="50209">MGAAISAPNAAAILVNGTDANLEHGLRQLGGAAKVIAAARTDVWGNVRMPYLEKLPGYNAEEPYAWVGVPTNEITVFESLVGVPVRGIPDNLVGNASFTVSAAYATLKCAEWQNTSLWLREYYGNYDESVLNTTTTFPISAIWEPAQYNVFWHFHSEAQDFPDREGAATTGDLLVGTIHNLTTCAINTTHVDAEVECVRSIADREVSCSATRARHSSNFPITTREAKFDSNVTGVASNNLMSAIPGILPAMHAMSLTPLEAWLADPMTGGVEDAKTGGMGITDQYTSLPPSVFDARLTVIFNTILRASYRTDIVLGKDGTDPANYTFDAEAAYPDRFSNTTGQWLMFSHPVYRVHFGWLVLYLLSIAVLFVCAVATIVLRMRLRAPDILDSVSAFARDSQYVRVPPGGSTLDGIQMARALGSKRIRIRDIRPDDEVGQIAFAEADMVRARILRKDRLYM</sequence>
<dbReference type="EMBL" id="JAPEVA010000040">
    <property type="protein sequence ID" value="KAJ4404723.1"/>
    <property type="molecule type" value="Genomic_DNA"/>
</dbReference>
<organism evidence="2 3">
    <name type="scientific">Didymella pomorum</name>
    <dbReference type="NCBI Taxonomy" id="749634"/>
    <lineage>
        <taxon>Eukaryota</taxon>
        <taxon>Fungi</taxon>
        <taxon>Dikarya</taxon>
        <taxon>Ascomycota</taxon>
        <taxon>Pezizomycotina</taxon>
        <taxon>Dothideomycetes</taxon>
        <taxon>Pleosporomycetidae</taxon>
        <taxon>Pleosporales</taxon>
        <taxon>Pleosporineae</taxon>
        <taxon>Didymellaceae</taxon>
        <taxon>Didymella</taxon>
    </lineage>
</organism>
<name>A0A9W8ZEU3_9PLEO</name>
<keyword evidence="1" id="KW-0472">Membrane</keyword>
<gene>
    <name evidence="2" type="ORF">N0V91_005671</name>
</gene>